<proteinExistence type="predicted"/>
<organism evidence="1 2">
    <name type="scientific">Serendipita vermifera MAFF 305830</name>
    <dbReference type="NCBI Taxonomy" id="933852"/>
    <lineage>
        <taxon>Eukaryota</taxon>
        <taxon>Fungi</taxon>
        <taxon>Dikarya</taxon>
        <taxon>Basidiomycota</taxon>
        <taxon>Agaricomycotina</taxon>
        <taxon>Agaricomycetes</taxon>
        <taxon>Sebacinales</taxon>
        <taxon>Serendipitaceae</taxon>
        <taxon>Serendipita</taxon>
    </lineage>
</organism>
<dbReference type="Proteomes" id="UP000054097">
    <property type="component" value="Unassembled WGS sequence"/>
</dbReference>
<gene>
    <name evidence="1" type="ORF">M408DRAFT_222147</name>
</gene>
<dbReference type="OrthoDB" id="10532032at2759"/>
<sequence length="127" mass="14501">MTTTYSRLLGAHTSITLVQQYITDKQFTEAEFVNPALGSEHYAYRAAILKEVEAIAENLNFPKDDSIRSANAEFWKSVSQLYGMRSIIAHRYGVTDLDYSLIWQAINDYIPNKILPTLEKLITENQP</sequence>
<evidence type="ECO:0000313" key="2">
    <source>
        <dbReference type="Proteomes" id="UP000054097"/>
    </source>
</evidence>
<reference evidence="2" key="2">
    <citation type="submission" date="2015-01" db="EMBL/GenBank/DDBJ databases">
        <title>Evolutionary Origins and Diversification of the Mycorrhizal Mutualists.</title>
        <authorList>
            <consortium name="DOE Joint Genome Institute"/>
            <consortium name="Mycorrhizal Genomics Consortium"/>
            <person name="Kohler A."/>
            <person name="Kuo A."/>
            <person name="Nagy L.G."/>
            <person name="Floudas D."/>
            <person name="Copeland A."/>
            <person name="Barry K.W."/>
            <person name="Cichocki N."/>
            <person name="Veneault-Fourrey C."/>
            <person name="LaButti K."/>
            <person name="Lindquist E.A."/>
            <person name="Lipzen A."/>
            <person name="Lundell T."/>
            <person name="Morin E."/>
            <person name="Murat C."/>
            <person name="Riley R."/>
            <person name="Ohm R."/>
            <person name="Sun H."/>
            <person name="Tunlid A."/>
            <person name="Henrissat B."/>
            <person name="Grigoriev I.V."/>
            <person name="Hibbett D.S."/>
            <person name="Martin F."/>
        </authorList>
    </citation>
    <scope>NUCLEOTIDE SEQUENCE [LARGE SCALE GENOMIC DNA]</scope>
    <source>
        <strain evidence="2">MAFF 305830</strain>
    </source>
</reference>
<name>A0A0C3AKY5_SERVB</name>
<protein>
    <recommendedName>
        <fullName evidence="3">DUF86 domain-containing protein</fullName>
    </recommendedName>
</protein>
<evidence type="ECO:0008006" key="3">
    <source>
        <dbReference type="Google" id="ProtNLM"/>
    </source>
</evidence>
<accession>A0A0C3AKY5</accession>
<dbReference type="EMBL" id="KN824316">
    <property type="protein sequence ID" value="KIM25235.1"/>
    <property type="molecule type" value="Genomic_DNA"/>
</dbReference>
<evidence type="ECO:0000313" key="1">
    <source>
        <dbReference type="EMBL" id="KIM25235.1"/>
    </source>
</evidence>
<reference evidence="1 2" key="1">
    <citation type="submission" date="2014-04" db="EMBL/GenBank/DDBJ databases">
        <authorList>
            <consortium name="DOE Joint Genome Institute"/>
            <person name="Kuo A."/>
            <person name="Zuccaro A."/>
            <person name="Kohler A."/>
            <person name="Nagy L.G."/>
            <person name="Floudas D."/>
            <person name="Copeland A."/>
            <person name="Barry K.W."/>
            <person name="Cichocki N."/>
            <person name="Veneault-Fourrey C."/>
            <person name="LaButti K."/>
            <person name="Lindquist E.A."/>
            <person name="Lipzen A."/>
            <person name="Lundell T."/>
            <person name="Morin E."/>
            <person name="Murat C."/>
            <person name="Sun H."/>
            <person name="Tunlid A."/>
            <person name="Henrissat B."/>
            <person name="Grigoriev I.V."/>
            <person name="Hibbett D.S."/>
            <person name="Martin F."/>
            <person name="Nordberg H.P."/>
            <person name="Cantor M.N."/>
            <person name="Hua S.X."/>
        </authorList>
    </citation>
    <scope>NUCLEOTIDE SEQUENCE [LARGE SCALE GENOMIC DNA]</scope>
    <source>
        <strain evidence="1 2">MAFF 305830</strain>
    </source>
</reference>
<keyword evidence="2" id="KW-1185">Reference proteome</keyword>
<dbReference type="AlphaFoldDB" id="A0A0C3AKY5"/>
<dbReference type="HOGENOM" id="CLU_1815316_0_0_1"/>